<feature type="domain" description="AMP-dependent synthetase/ligase" evidence="4">
    <location>
        <begin position="14"/>
        <end position="405"/>
    </location>
</feature>
<dbReference type="RefSeq" id="WP_083050467.1">
    <property type="nucleotide sequence ID" value="NZ_MWQY01000010.1"/>
</dbReference>
<dbReference type="InterPro" id="IPR000873">
    <property type="entry name" value="AMP-dep_synth/lig_dom"/>
</dbReference>
<evidence type="ECO:0000256" key="1">
    <source>
        <dbReference type="ARBA" id="ARBA00022741"/>
    </source>
</evidence>
<dbReference type="PANTHER" id="PTHR43272">
    <property type="entry name" value="LONG-CHAIN-FATTY-ACID--COA LIGASE"/>
    <property type="match status" value="1"/>
</dbReference>
<evidence type="ECO:0000256" key="3">
    <source>
        <dbReference type="ARBA" id="ARBA00024484"/>
    </source>
</evidence>
<dbReference type="STRING" id="1963862.B4O97_09845"/>
<protein>
    <submittedName>
        <fullName evidence="5">Long-chain fatty acid--CoA ligase</fullName>
    </submittedName>
</protein>
<dbReference type="Gene3D" id="3.40.50.12780">
    <property type="entry name" value="N-terminal domain of ligase-like"/>
    <property type="match status" value="1"/>
</dbReference>
<keyword evidence="5" id="KW-0436">Ligase</keyword>
<evidence type="ECO:0000313" key="6">
    <source>
        <dbReference type="Proteomes" id="UP000192343"/>
    </source>
</evidence>
<evidence type="ECO:0000256" key="2">
    <source>
        <dbReference type="ARBA" id="ARBA00022840"/>
    </source>
</evidence>
<dbReference type="InterPro" id="IPR045851">
    <property type="entry name" value="AMP-bd_C_sf"/>
</dbReference>
<gene>
    <name evidence="5" type="ORF">B4O97_09845</name>
</gene>
<keyword evidence="2" id="KW-0067">ATP-binding</keyword>
<evidence type="ECO:0000259" key="4">
    <source>
        <dbReference type="Pfam" id="PF00501"/>
    </source>
</evidence>
<proteinExistence type="predicted"/>
<dbReference type="EMBL" id="MWQY01000010">
    <property type="protein sequence ID" value="ORC35031.1"/>
    <property type="molecule type" value="Genomic_DNA"/>
</dbReference>
<comment type="caution">
    <text evidence="5">The sequence shown here is derived from an EMBL/GenBank/DDBJ whole genome shotgun (WGS) entry which is preliminary data.</text>
</comment>
<dbReference type="GO" id="GO:0004467">
    <property type="term" value="F:long-chain fatty acid-CoA ligase activity"/>
    <property type="evidence" value="ECO:0007669"/>
    <property type="project" value="UniProtKB-EC"/>
</dbReference>
<dbReference type="SUPFAM" id="SSF56801">
    <property type="entry name" value="Acetyl-CoA synthetase-like"/>
    <property type="match status" value="1"/>
</dbReference>
<dbReference type="InterPro" id="IPR042099">
    <property type="entry name" value="ANL_N_sf"/>
</dbReference>
<evidence type="ECO:0000313" key="5">
    <source>
        <dbReference type="EMBL" id="ORC35031.1"/>
    </source>
</evidence>
<comment type="catalytic activity">
    <reaction evidence="3">
        <text>a long-chain fatty acid + ATP + CoA = a long-chain fatty acyl-CoA + AMP + diphosphate</text>
        <dbReference type="Rhea" id="RHEA:15421"/>
        <dbReference type="ChEBI" id="CHEBI:30616"/>
        <dbReference type="ChEBI" id="CHEBI:33019"/>
        <dbReference type="ChEBI" id="CHEBI:57287"/>
        <dbReference type="ChEBI" id="CHEBI:57560"/>
        <dbReference type="ChEBI" id="CHEBI:83139"/>
        <dbReference type="ChEBI" id="CHEBI:456215"/>
        <dbReference type="EC" id="6.2.1.3"/>
    </reaction>
    <physiologicalReaction direction="left-to-right" evidence="3">
        <dbReference type="Rhea" id="RHEA:15422"/>
    </physiologicalReaction>
</comment>
<dbReference type="OrthoDB" id="311554at2"/>
<dbReference type="PANTHER" id="PTHR43272:SF33">
    <property type="entry name" value="AMP-BINDING DOMAIN-CONTAINING PROTEIN-RELATED"/>
    <property type="match status" value="1"/>
</dbReference>
<reference evidence="5 6" key="1">
    <citation type="submission" date="2017-03" db="EMBL/GenBank/DDBJ databases">
        <title>Draft Genome sequence of Marispirochaeta sp. strain JC444.</title>
        <authorList>
            <person name="Shivani Y."/>
            <person name="Subhash Y."/>
            <person name="Sasikala C."/>
            <person name="Ramana C."/>
        </authorList>
    </citation>
    <scope>NUCLEOTIDE SEQUENCE [LARGE SCALE GENOMIC DNA]</scope>
    <source>
        <strain evidence="5 6">JC444</strain>
    </source>
</reference>
<dbReference type="Proteomes" id="UP000192343">
    <property type="component" value="Unassembled WGS sequence"/>
</dbReference>
<accession>A0A1Y1RXE1</accession>
<dbReference type="Gene3D" id="3.30.300.30">
    <property type="match status" value="1"/>
</dbReference>
<dbReference type="InterPro" id="IPR020845">
    <property type="entry name" value="AMP-binding_CS"/>
</dbReference>
<dbReference type="PROSITE" id="PS00455">
    <property type="entry name" value="AMP_BINDING"/>
    <property type="match status" value="1"/>
</dbReference>
<organism evidence="5 6">
    <name type="scientific">Marispirochaeta aestuarii</name>
    <dbReference type="NCBI Taxonomy" id="1963862"/>
    <lineage>
        <taxon>Bacteria</taxon>
        <taxon>Pseudomonadati</taxon>
        <taxon>Spirochaetota</taxon>
        <taxon>Spirochaetia</taxon>
        <taxon>Spirochaetales</taxon>
        <taxon>Spirochaetaceae</taxon>
        <taxon>Marispirochaeta</taxon>
    </lineage>
</organism>
<keyword evidence="1" id="KW-0547">Nucleotide-binding</keyword>
<name>A0A1Y1RXE1_9SPIO</name>
<dbReference type="GO" id="GO:0005524">
    <property type="term" value="F:ATP binding"/>
    <property type="evidence" value="ECO:0007669"/>
    <property type="project" value="UniProtKB-KW"/>
</dbReference>
<dbReference type="GO" id="GO:0016020">
    <property type="term" value="C:membrane"/>
    <property type="evidence" value="ECO:0007669"/>
    <property type="project" value="TreeGrafter"/>
</dbReference>
<dbReference type="Pfam" id="PF00501">
    <property type="entry name" value="AMP-binding"/>
    <property type="match status" value="1"/>
</dbReference>
<keyword evidence="6" id="KW-1185">Reference proteome</keyword>
<dbReference type="AlphaFoldDB" id="A0A1Y1RXE1"/>
<sequence>MNTHANMLNHVLFNTAAAYPDYPALGFAGEEPLSYSECTDLVDRLAARLVSDGIAPGDRIGLLSENMPNWGIAYMAINRAGGIVVPVLPDFPPQDVSAIFTHAEIKACFISKRMVPKLEAADVCGPDTGLYLIDSFAPLGSLEGESIAAAEALSREDFLPEAGFSYTGNPDDPAVIIYTSGTTGHSKGVVLTNRNIIFDAEKTSVIPGIQAGESMLSILPLAHTYECTIGFIIPLFMGCAVYYLRRPPSATVLMPALKKVRPHLILSVPLLIEKLYRQSVLPSFRKSPLLRRLHGTTPGRIILNRLAGKKLRKAFGGRLYFFGIGGAALAPEVEDFLIEARFPYAIGYGLTETSPLIAGADNPNMKARSTGKPIEGIEVKISEPNAENGEGEILVRGPIVMQGYYKDPKRTAEVIDGDGWFHTGDLGVFDAEGRLYIKGRMKNMILGPSGENIYPEAIESIINSFDFVEDSLVFQDQGELSARIHINYDAFKEHLHNMAESAADVPREIGEYLNELRKSVNARLSSFSRIGKFIEQKDPFEKTPTQKIKRFLYDALHRHGNDDSDQGKDQGGT</sequence>